<dbReference type="AlphaFoldDB" id="A0AB72ZVJ1"/>
<accession>A0AB72ZVJ1</accession>
<dbReference type="Pfam" id="PF03235">
    <property type="entry name" value="GmrSD_N"/>
    <property type="match status" value="1"/>
</dbReference>
<feature type="domain" description="GmrSD restriction endonucleases N-terminal" evidence="1">
    <location>
        <begin position="11"/>
        <end position="226"/>
    </location>
</feature>
<dbReference type="EMBL" id="ANFP01000022">
    <property type="protein sequence ID" value="EKQ72459.1"/>
    <property type="molecule type" value="Genomic_DNA"/>
</dbReference>
<feature type="domain" description="GmrSD restriction endonucleases C-terminal" evidence="2">
    <location>
        <begin position="416"/>
        <end position="552"/>
    </location>
</feature>
<evidence type="ECO:0000259" key="2">
    <source>
        <dbReference type="Pfam" id="PF07510"/>
    </source>
</evidence>
<proteinExistence type="predicted"/>
<dbReference type="RefSeq" id="WP_001918155.1">
    <property type="nucleotide sequence ID" value="NZ_JH976572.1"/>
</dbReference>
<dbReference type="PANTHER" id="PTHR35149">
    <property type="entry name" value="SLL5132 PROTEIN"/>
    <property type="match status" value="1"/>
</dbReference>
<evidence type="ECO:0000313" key="3">
    <source>
        <dbReference type="EMBL" id="EKQ72459.1"/>
    </source>
</evidence>
<dbReference type="PANTHER" id="PTHR35149:SF2">
    <property type="entry name" value="DUF262 DOMAIN-CONTAINING PROTEIN"/>
    <property type="match status" value="1"/>
</dbReference>
<evidence type="ECO:0008006" key="5">
    <source>
        <dbReference type="Google" id="ProtNLM"/>
    </source>
</evidence>
<evidence type="ECO:0000313" key="4">
    <source>
        <dbReference type="Proteomes" id="UP000001345"/>
    </source>
</evidence>
<gene>
    <name evidence="3" type="ORF">HMPREF1391_00552</name>
</gene>
<protein>
    <recommendedName>
        <fullName evidence="5">DUF262 domain-containing protein</fullName>
    </recommendedName>
</protein>
<organism evidence="3 4">
    <name type="scientific">Helicobacter pylori GAM100Ai</name>
    <dbReference type="NCBI Taxonomy" id="1159019"/>
    <lineage>
        <taxon>Bacteria</taxon>
        <taxon>Pseudomonadati</taxon>
        <taxon>Campylobacterota</taxon>
        <taxon>Epsilonproteobacteria</taxon>
        <taxon>Campylobacterales</taxon>
        <taxon>Helicobacteraceae</taxon>
        <taxon>Helicobacter</taxon>
    </lineage>
</organism>
<sequence>MEAEATTLLGFFEENQNNQFVIPIYQRVYSWGKEQCEQLWDDIIKIGGNDKMNGHFIGSILYMLDGNTPSSPLLIIDGQQRLTTIMLLFIALRDHLNDEDELLEKFSRKEIESYLINGDKDGDKKFKLILSESDKDTLLSLIDKNKRKPSEPSVKIMENFKLFEEWISKWISKNTGKLETIFKGLKKLMIVWIALEKGKDDPQLIFESMNSKGIELTQTDLIRNYIIMETETEEKQKDFYNGYWRAMEEDFKQNETLFKRFVRHYLTIKTGKIPHIKKVYEAFKDYRQKEGIEIEDLLKDLQKYCGYFCQIAFKKEADKDLNKALSFLVDLEMDVVYPLSLELYSDYKDDILSDQDFIPIIALTESYLCRRAVCGFGSNGLNKIFPSFTKKIDKNQYLKSIKAHFLSLEKTTGKFPKDSDFRDSLIAKELYKPKKTKETKYFLERLENFDTKEPVNTQECSTEHIMPQTLTLEWQKDLGENFEAIHEKYLHTIGNLTLTGYNAKYSNKSFQEKRDMEKGFKQSSLKLNQSLKDLESFGEKEIEKRANDLADWALKIWTYPKLEAETLEKYKPKKEKKEKKEKEEYKLKKEKKVYDLSSYKFSSDSRELFNILRKEIKAFDEGITEKFNQKYIAYKFCKISFVDIVVQEKGLKLYLKMNLNELQDEIKEKLKIRDVSNIGRPCFGNMKVELETKENIPYCLGLIRQALEKQMNGRNRQ</sequence>
<reference evidence="4" key="1">
    <citation type="submission" date="2023-07" db="EMBL/GenBank/DDBJ databases">
        <authorList>
            <person name="Weinstock G."/>
            <person name="Sodergren E."/>
            <person name="Lobos E.A."/>
            <person name="Fulton L."/>
            <person name="Fulton R."/>
            <person name="Courtney L."/>
            <person name="Fronick C."/>
            <person name="O'Laughlin M."/>
            <person name="Godfrey J."/>
            <person name="Wilson R.M."/>
            <person name="Miner T."/>
            <person name="Farmer C."/>
            <person name="Delehaunty K."/>
            <person name="Cordes M."/>
            <person name="Minx P."/>
            <person name="Tomlinson C."/>
            <person name="Chen J."/>
            <person name="Wollam A."/>
            <person name="Pepin K.H."/>
            <person name="Bhonagiri V."/>
            <person name="Zhang X."/>
            <person name="Suruliraj S."/>
            <person name="Antonio M."/>
            <person name="Secka O."/>
            <person name="Thomas J."/>
            <person name="Warren W."/>
            <person name="Mitreva M."/>
            <person name="Mardis E.R."/>
            <person name="Wilson R.K."/>
        </authorList>
    </citation>
    <scope>NUCLEOTIDE SEQUENCE [LARGE SCALE GENOMIC DNA]</scope>
    <source>
        <strain evidence="4">GAM100Ai</strain>
    </source>
</reference>
<dbReference type="Proteomes" id="UP000001345">
    <property type="component" value="Unassembled WGS sequence"/>
</dbReference>
<name>A0AB72ZVJ1_HELPX</name>
<evidence type="ECO:0000259" key="1">
    <source>
        <dbReference type="Pfam" id="PF03235"/>
    </source>
</evidence>
<dbReference type="InterPro" id="IPR011089">
    <property type="entry name" value="GmrSD_C"/>
</dbReference>
<dbReference type="Pfam" id="PF07510">
    <property type="entry name" value="GmrSD_C"/>
    <property type="match status" value="1"/>
</dbReference>
<dbReference type="InterPro" id="IPR004919">
    <property type="entry name" value="GmrSD_N"/>
</dbReference>
<comment type="caution">
    <text evidence="3">The sequence shown here is derived from an EMBL/GenBank/DDBJ whole genome shotgun (WGS) entry which is preliminary data.</text>
</comment>